<dbReference type="Pfam" id="PF13180">
    <property type="entry name" value="PDZ_2"/>
    <property type="match status" value="1"/>
</dbReference>
<protein>
    <submittedName>
        <fullName evidence="4">Uncharacterized iron-regulated protein</fullName>
    </submittedName>
</protein>
<evidence type="ECO:0000313" key="5">
    <source>
        <dbReference type="Proteomes" id="UP000183898"/>
    </source>
</evidence>
<dbReference type="InterPro" id="IPR001478">
    <property type="entry name" value="PDZ"/>
</dbReference>
<dbReference type="SMART" id="SM00228">
    <property type="entry name" value="PDZ"/>
    <property type="match status" value="1"/>
</dbReference>
<accession>A0A1H8K8M0</accession>
<dbReference type="EMBL" id="FOCT01000008">
    <property type="protein sequence ID" value="SEN89205.1"/>
    <property type="molecule type" value="Genomic_DNA"/>
</dbReference>
<feature type="compositionally biased region" description="Basic and acidic residues" evidence="1">
    <location>
        <begin position="61"/>
        <end position="83"/>
    </location>
</feature>
<dbReference type="Gene3D" id="3.40.50.11550">
    <property type="match status" value="1"/>
</dbReference>
<keyword evidence="2" id="KW-0472">Membrane</keyword>
<evidence type="ECO:0000313" key="4">
    <source>
        <dbReference type="EMBL" id="SEN89205.1"/>
    </source>
</evidence>
<evidence type="ECO:0000256" key="2">
    <source>
        <dbReference type="SAM" id="Phobius"/>
    </source>
</evidence>
<evidence type="ECO:0000256" key="1">
    <source>
        <dbReference type="SAM" id="MobiDB-lite"/>
    </source>
</evidence>
<dbReference type="SUPFAM" id="SSF159501">
    <property type="entry name" value="EreA/ChaN-like"/>
    <property type="match status" value="1"/>
</dbReference>
<evidence type="ECO:0000259" key="3">
    <source>
        <dbReference type="SMART" id="SM00228"/>
    </source>
</evidence>
<gene>
    <name evidence="4" type="ORF">SAMN05216404_10860</name>
</gene>
<reference evidence="4 5" key="1">
    <citation type="submission" date="2016-10" db="EMBL/GenBank/DDBJ databases">
        <authorList>
            <person name="de Groot N.N."/>
        </authorList>
    </citation>
    <scope>NUCLEOTIDE SEQUENCE [LARGE SCALE GENOMIC DNA]</scope>
    <source>
        <strain evidence="4 5">Nl18</strain>
    </source>
</reference>
<dbReference type="Gene3D" id="2.30.42.10">
    <property type="match status" value="1"/>
</dbReference>
<feature type="transmembrane region" description="Helical" evidence="2">
    <location>
        <begin position="31"/>
        <end position="50"/>
    </location>
</feature>
<dbReference type="SUPFAM" id="SSF50156">
    <property type="entry name" value="PDZ domain-like"/>
    <property type="match status" value="1"/>
</dbReference>
<proteinExistence type="predicted"/>
<feature type="domain" description="PDZ" evidence="3">
    <location>
        <begin position="373"/>
        <end position="445"/>
    </location>
</feature>
<keyword evidence="2" id="KW-0812">Transmembrane</keyword>
<dbReference type="Pfam" id="PF04187">
    <property type="entry name" value="Cofac_haem_bdg"/>
    <property type="match status" value="1"/>
</dbReference>
<name>A0A1H8K8M0_9PROT</name>
<organism evidence="4 5">
    <name type="scientific">Nitrosospira multiformis</name>
    <dbReference type="NCBI Taxonomy" id="1231"/>
    <lineage>
        <taxon>Bacteria</taxon>
        <taxon>Pseudomonadati</taxon>
        <taxon>Pseudomonadota</taxon>
        <taxon>Betaproteobacteria</taxon>
        <taxon>Nitrosomonadales</taxon>
        <taxon>Nitrosomonadaceae</taxon>
        <taxon>Nitrosospira</taxon>
    </lineage>
</organism>
<dbReference type="CDD" id="cd14727">
    <property type="entry name" value="ChanN-like"/>
    <property type="match status" value="1"/>
</dbReference>
<dbReference type="Proteomes" id="UP000183898">
    <property type="component" value="Unassembled WGS sequence"/>
</dbReference>
<dbReference type="InterPro" id="IPR007314">
    <property type="entry name" value="Cofac_haem-bd_dom"/>
</dbReference>
<dbReference type="InterPro" id="IPR036034">
    <property type="entry name" value="PDZ_sf"/>
</dbReference>
<sequence>MSSACSAVTAAHVGAAGSISDKEYLLKIFKAVPVAPIFVFLVSTLFMGVFPDTAFAQTKPAAEKKEDGGANKETSKEANKEAKGGECAPVAVWTVPGSVSGSGKISITDVIGRAVRQGVVLLGEAHDNPEHHRWQLQTLAALHAERPDMVIGFEMFPRRVQKALDQWIAGELTEAQFLAASEWNTVWSTDAAMYMPLFHFARMNRVPMVALNIDTRLRRSVATKGFAGVPENEREGVTAPAEPSNAYLDYLLPIYGEHDRAGKKKAGASASRDDPDFRRFVEGQQLWDRAMAQGIHSALDRPQRPLVVGIMGSGHIKYGYGVPHQLKHLGVTDVGMLLPWNSGTSCDLLTADIADAIFGTALPPLAADERPRQRLGIRFEMAQDGGGARVLQVEKGSIAEKADIRESDLIIEAAGLPVKQLNDIVEIVKRQAPGTWLPLKLKRGSDTMEAVAKFSPMSKR</sequence>
<dbReference type="AlphaFoldDB" id="A0A1H8K8M0"/>
<feature type="region of interest" description="Disordered" evidence="1">
    <location>
        <begin position="59"/>
        <end position="83"/>
    </location>
</feature>
<keyword evidence="2" id="KW-1133">Transmembrane helix</keyword>